<keyword evidence="2" id="KW-1185">Reference proteome</keyword>
<evidence type="ECO:0000313" key="2">
    <source>
        <dbReference type="Proteomes" id="UP000018144"/>
    </source>
</evidence>
<accession>U4LWD8</accession>
<reference evidence="1 2" key="1">
    <citation type="journal article" date="2013" name="PLoS Genet.">
        <title>The genome and development-dependent transcriptomes of Pyronema confluens: a window into fungal evolution.</title>
        <authorList>
            <person name="Traeger S."/>
            <person name="Altegoer F."/>
            <person name="Freitag M."/>
            <person name="Gabaldon T."/>
            <person name="Kempken F."/>
            <person name="Kumar A."/>
            <person name="Marcet-Houben M."/>
            <person name="Poggeler S."/>
            <person name="Stajich J.E."/>
            <person name="Nowrousian M."/>
        </authorList>
    </citation>
    <scope>NUCLEOTIDE SEQUENCE [LARGE SCALE GENOMIC DNA]</scope>
    <source>
        <strain evidence="2">CBS 100304</strain>
        <tissue evidence="1">Vegetative mycelium</tissue>
    </source>
</reference>
<name>U4LWD8_PYROM</name>
<evidence type="ECO:0000313" key="1">
    <source>
        <dbReference type="EMBL" id="CCX33621.1"/>
    </source>
</evidence>
<dbReference type="Proteomes" id="UP000018144">
    <property type="component" value="Unassembled WGS sequence"/>
</dbReference>
<dbReference type="AlphaFoldDB" id="U4LWD8"/>
<sequence>MRGHRVAKLRDLNIARQKGIITWRYLEGFRSHERRRMREESFEKFHAGLQGRPRMLFLRCLTKVV</sequence>
<gene>
    <name evidence="1" type="ORF">PCON_01492</name>
</gene>
<protein>
    <submittedName>
        <fullName evidence="1">Uncharacterized protein</fullName>
    </submittedName>
</protein>
<dbReference type="EMBL" id="HF936139">
    <property type="protein sequence ID" value="CCX33621.1"/>
    <property type="molecule type" value="Genomic_DNA"/>
</dbReference>
<organism evidence="1 2">
    <name type="scientific">Pyronema omphalodes (strain CBS 100304)</name>
    <name type="common">Pyronema confluens</name>
    <dbReference type="NCBI Taxonomy" id="1076935"/>
    <lineage>
        <taxon>Eukaryota</taxon>
        <taxon>Fungi</taxon>
        <taxon>Dikarya</taxon>
        <taxon>Ascomycota</taxon>
        <taxon>Pezizomycotina</taxon>
        <taxon>Pezizomycetes</taxon>
        <taxon>Pezizales</taxon>
        <taxon>Pyronemataceae</taxon>
        <taxon>Pyronema</taxon>
    </lineage>
</organism>
<proteinExistence type="predicted"/>